<dbReference type="GO" id="GO:0008218">
    <property type="term" value="P:bioluminescence"/>
    <property type="evidence" value="ECO:0007669"/>
    <property type="project" value="UniProtKB-KW"/>
</dbReference>
<dbReference type="SUPFAM" id="SSF54292">
    <property type="entry name" value="2Fe-2S ferredoxin-like"/>
    <property type="match status" value="1"/>
</dbReference>
<dbReference type="Gene3D" id="3.40.50.80">
    <property type="entry name" value="Nucleotide-binding domain of ferredoxin-NADP reductase (FNR) module"/>
    <property type="match status" value="1"/>
</dbReference>
<proteinExistence type="inferred from homology"/>
<dbReference type="InterPro" id="IPR012675">
    <property type="entry name" value="Beta-grasp_dom_sf"/>
</dbReference>
<dbReference type="Proteomes" id="UP000013042">
    <property type="component" value="Unassembled WGS sequence"/>
</dbReference>
<dbReference type="InterPro" id="IPR001041">
    <property type="entry name" value="2Fe-2S_ferredoxin-type"/>
</dbReference>
<dbReference type="GO" id="GO:0016491">
    <property type="term" value="F:oxidoreductase activity"/>
    <property type="evidence" value="ECO:0007669"/>
    <property type="project" value="UniProtKB-KW"/>
</dbReference>
<dbReference type="CDD" id="cd00207">
    <property type="entry name" value="fer2"/>
    <property type="match status" value="1"/>
</dbReference>
<evidence type="ECO:0000256" key="3">
    <source>
        <dbReference type="ARBA" id="ARBA00034078"/>
    </source>
</evidence>
<evidence type="ECO:0000313" key="9">
    <source>
        <dbReference type="Proteomes" id="UP000013042"/>
    </source>
</evidence>
<feature type="compositionally biased region" description="Basic and acidic residues" evidence="5">
    <location>
        <begin position="7"/>
        <end position="16"/>
    </location>
</feature>
<dbReference type="InterPro" id="IPR050415">
    <property type="entry name" value="MRET"/>
</dbReference>
<dbReference type="EMBL" id="AMXD01000129">
    <property type="protein sequence ID" value="ENO83543.1"/>
    <property type="molecule type" value="Genomic_DNA"/>
</dbReference>
<dbReference type="InterPro" id="IPR001433">
    <property type="entry name" value="OxRdtase_FAD/NAD-bd"/>
</dbReference>
<dbReference type="PROSITE" id="PS00197">
    <property type="entry name" value="2FE2S_FER_1"/>
    <property type="match status" value="1"/>
</dbReference>
<feature type="region of interest" description="Disordered" evidence="5">
    <location>
        <begin position="1"/>
        <end position="27"/>
    </location>
</feature>
<organism evidence="8 9">
    <name type="scientific">Thauera aminoaromatica S2</name>
    <dbReference type="NCBI Taxonomy" id="1234381"/>
    <lineage>
        <taxon>Bacteria</taxon>
        <taxon>Pseudomonadati</taxon>
        <taxon>Pseudomonadota</taxon>
        <taxon>Betaproteobacteria</taxon>
        <taxon>Rhodocyclales</taxon>
        <taxon>Zoogloeaceae</taxon>
        <taxon>Thauera</taxon>
    </lineage>
</organism>
<dbReference type="GO" id="GO:0051537">
    <property type="term" value="F:2 iron, 2 sulfur cluster binding"/>
    <property type="evidence" value="ECO:0007669"/>
    <property type="project" value="InterPro"/>
</dbReference>
<name>N6YN07_THASP</name>
<dbReference type="InterPro" id="IPR039261">
    <property type="entry name" value="FNR_nucleotide-bd"/>
</dbReference>
<dbReference type="InterPro" id="IPR017938">
    <property type="entry name" value="Riboflavin_synthase-like_b-brl"/>
</dbReference>
<feature type="domain" description="2Fe-2S ferredoxin-type" evidence="6">
    <location>
        <begin position="48"/>
        <end position="138"/>
    </location>
</feature>
<evidence type="ECO:0000256" key="2">
    <source>
        <dbReference type="ARBA" id="ARBA00023223"/>
    </source>
</evidence>
<comment type="caution">
    <text evidence="8">The sequence shown here is derived from an EMBL/GenBank/DDBJ whole genome shotgun (WGS) entry which is preliminary data.</text>
</comment>
<feature type="non-terminal residue" evidence="8">
    <location>
        <position position="1"/>
    </location>
</feature>
<keyword evidence="2" id="KW-0455">Luminescence</keyword>
<feature type="domain" description="FAD-binding FR-type" evidence="7">
    <location>
        <begin position="145"/>
        <end position="245"/>
    </location>
</feature>
<accession>N6YN07</accession>
<dbReference type="InterPro" id="IPR017927">
    <property type="entry name" value="FAD-bd_FR_type"/>
</dbReference>
<reference evidence="8 9" key="1">
    <citation type="submission" date="2012-09" db="EMBL/GenBank/DDBJ databases">
        <title>Draft Genome Sequences of 6 Strains from Genus Thauera.</title>
        <authorList>
            <person name="Liu B."/>
            <person name="Shapleigh J.P."/>
            <person name="Frostegard A.H."/>
        </authorList>
    </citation>
    <scope>NUCLEOTIDE SEQUENCE [LARGE SCALE GENOMIC DNA]</scope>
    <source>
        <strain evidence="8 9">S2</strain>
    </source>
</reference>
<dbReference type="InterPro" id="IPR008333">
    <property type="entry name" value="Cbr1-like_FAD-bd_dom"/>
</dbReference>
<dbReference type="PROSITE" id="PS51384">
    <property type="entry name" value="FAD_FR"/>
    <property type="match status" value="1"/>
</dbReference>
<evidence type="ECO:0000256" key="1">
    <source>
        <dbReference type="ARBA" id="ARBA00023002"/>
    </source>
</evidence>
<dbReference type="Gene3D" id="3.10.20.30">
    <property type="match status" value="1"/>
</dbReference>
<dbReference type="PROSITE" id="PS51085">
    <property type="entry name" value="2FE2S_FER_2"/>
    <property type="match status" value="1"/>
</dbReference>
<comment type="cofactor">
    <cofactor evidence="3">
        <name>[2Fe-2S] cluster</name>
        <dbReference type="ChEBI" id="CHEBI:190135"/>
    </cofactor>
</comment>
<keyword evidence="1" id="KW-0560">Oxidoreductase</keyword>
<dbReference type="PRINTS" id="PR00371">
    <property type="entry name" value="FPNCR"/>
</dbReference>
<dbReference type="Pfam" id="PF00175">
    <property type="entry name" value="NAD_binding_1"/>
    <property type="match status" value="1"/>
</dbReference>
<dbReference type="InterPro" id="IPR001709">
    <property type="entry name" value="Flavoprot_Pyr_Nucl_cyt_Rdtase"/>
</dbReference>
<dbReference type="AlphaFoldDB" id="N6YN07"/>
<protein>
    <submittedName>
        <fullName evidence="8">CDP-6-deoxy-delta-3,4-glucoseen reductase</fullName>
    </submittedName>
</protein>
<dbReference type="InterPro" id="IPR036010">
    <property type="entry name" value="2Fe-2S_ferredoxin-like_sf"/>
</dbReference>
<dbReference type="SUPFAM" id="SSF63380">
    <property type="entry name" value="Riboflavin synthase domain-like"/>
    <property type="match status" value="1"/>
</dbReference>
<dbReference type="PRINTS" id="PR00410">
    <property type="entry name" value="PHEHYDRXLASE"/>
</dbReference>
<evidence type="ECO:0000256" key="5">
    <source>
        <dbReference type="SAM" id="MobiDB-lite"/>
    </source>
</evidence>
<dbReference type="Gene3D" id="2.40.30.10">
    <property type="entry name" value="Translation factors"/>
    <property type="match status" value="1"/>
</dbReference>
<comment type="similarity">
    <text evidence="4">Belongs to the Fre/LuxG FAD/NAD(P) flavoprotein oxidoreductase family.</text>
</comment>
<evidence type="ECO:0000313" key="8">
    <source>
        <dbReference type="EMBL" id="ENO83543.1"/>
    </source>
</evidence>
<dbReference type="SUPFAM" id="SSF52343">
    <property type="entry name" value="Ferredoxin reductase-like, C-terminal NADP-linked domain"/>
    <property type="match status" value="1"/>
</dbReference>
<evidence type="ECO:0000259" key="7">
    <source>
        <dbReference type="PROSITE" id="PS51384"/>
    </source>
</evidence>
<dbReference type="PANTHER" id="PTHR47354:SF7">
    <property type="entry name" value="NAD(P)H-FLAVIN REDUCTASE"/>
    <property type="match status" value="1"/>
</dbReference>
<evidence type="ECO:0000256" key="4">
    <source>
        <dbReference type="ARBA" id="ARBA00038177"/>
    </source>
</evidence>
<evidence type="ECO:0000259" key="6">
    <source>
        <dbReference type="PROSITE" id="PS51085"/>
    </source>
</evidence>
<dbReference type="Pfam" id="PF00970">
    <property type="entry name" value="FAD_binding_6"/>
    <property type="match status" value="1"/>
</dbReference>
<dbReference type="PANTHER" id="PTHR47354">
    <property type="entry name" value="NADH OXIDOREDUCTASE HCR"/>
    <property type="match status" value="1"/>
</dbReference>
<dbReference type="Pfam" id="PF00111">
    <property type="entry name" value="Fer2"/>
    <property type="match status" value="1"/>
</dbReference>
<dbReference type="InterPro" id="IPR006058">
    <property type="entry name" value="2Fe2S_fd_BS"/>
</dbReference>
<sequence length="382" mass="41837">FGGRLGLADEREDTKATHQPWQRAAGDVAAADDQYPFHRSIISRTMSHRISLQPGNHSFEADDDQTVLEAALAAGLLLPHGCRDGACGACKGRVLEGEVEHGEHSPGALSEAERAEGLALFCCAKPLGDVMVQARSVTRAGDIQVKKLPCRVQKLERLAEDVMRIELKLPSSENFAFRAGQYIDILLADGQRRSFSIANAPHDARHLELHVRRIDGGRFTGHVFETMMEKEILRFEGPLGSFFLREDSARPIVLVAGGTGFAPIKGIVEHAIRLGLQRPITLYWGARRRDGLYLDALARAWEEVLPGLRYVPVLSDEAWAGRGGLVHQAVLEDFADLSAHEVYVCGAPAMVDAARASFHSERGLPEDAFFADAFTFAQPSAR</sequence>
<gene>
    <name evidence="8" type="ORF">C665_15963</name>
</gene>
<dbReference type="CDD" id="cd06189">
    <property type="entry name" value="flavin_oxioreductase"/>
    <property type="match status" value="1"/>
</dbReference>